<dbReference type="Proteomes" id="UP001439008">
    <property type="component" value="Unassembled WGS sequence"/>
</dbReference>
<protein>
    <submittedName>
        <fullName evidence="1">Uncharacterized protein</fullName>
    </submittedName>
</protein>
<organism evidence="1 2">
    <name type="scientific">Bonamia ostreae</name>
    <dbReference type="NCBI Taxonomy" id="126728"/>
    <lineage>
        <taxon>Eukaryota</taxon>
        <taxon>Sar</taxon>
        <taxon>Rhizaria</taxon>
        <taxon>Endomyxa</taxon>
        <taxon>Ascetosporea</taxon>
        <taxon>Haplosporida</taxon>
        <taxon>Bonamia</taxon>
    </lineage>
</organism>
<evidence type="ECO:0000313" key="2">
    <source>
        <dbReference type="Proteomes" id="UP001439008"/>
    </source>
</evidence>
<keyword evidence="2" id="KW-1185">Reference proteome</keyword>
<comment type="caution">
    <text evidence="1">The sequence shown here is derived from an EMBL/GenBank/DDBJ whole genome shotgun (WGS) entry which is preliminary data.</text>
</comment>
<name>A0ABV2AMA1_9EUKA</name>
<gene>
    <name evidence="1" type="ORF">MHBO_002442</name>
</gene>
<reference evidence="1 2" key="1">
    <citation type="journal article" date="2024" name="BMC Biol.">
        <title>Comparative genomics of Ascetosporea gives new insight into the evolutionary basis for animal parasitism in Rhizaria.</title>
        <authorList>
            <person name="Hiltunen Thoren M."/>
            <person name="Onut-Brannstrom I."/>
            <person name="Alfjorden A."/>
            <person name="Peckova H."/>
            <person name="Swords F."/>
            <person name="Hooper C."/>
            <person name="Holzer A.S."/>
            <person name="Bass D."/>
            <person name="Burki F."/>
        </authorList>
    </citation>
    <scope>NUCLEOTIDE SEQUENCE [LARGE SCALE GENOMIC DNA]</scope>
    <source>
        <strain evidence="1">20-A016</strain>
    </source>
</reference>
<sequence>MEEEISDYHNTLFHKVDDNNVKALIKAKNIISNCHQNSSRLQHLLEIAIRSENLNDENSRRLKIEEISDKFSTSNIDKKSTSIKKKYAKKQLILKWTANRLKTAHKTLLKFSENSKCLVIALEKLGKHFTITKNANLINLKDRNGVEINLEHKKSTIFEVKKIEKQINFRNFLIFRK</sequence>
<proteinExistence type="predicted"/>
<evidence type="ECO:0000313" key="1">
    <source>
        <dbReference type="EMBL" id="MES1920807.1"/>
    </source>
</evidence>
<accession>A0ABV2AMA1</accession>
<dbReference type="EMBL" id="JBDODL010000876">
    <property type="protein sequence ID" value="MES1920807.1"/>
    <property type="molecule type" value="Genomic_DNA"/>
</dbReference>